<reference evidence="4 5" key="1">
    <citation type="submission" date="2020-04" db="EMBL/GenBank/DDBJ databases">
        <title>Perkinsus olseni comparative genomics.</title>
        <authorList>
            <person name="Bogema D.R."/>
        </authorList>
    </citation>
    <scope>NUCLEOTIDE SEQUENCE [LARGE SCALE GENOMIC DNA]</scope>
    <source>
        <strain evidence="4">ATCC PRA-31</strain>
    </source>
</reference>
<evidence type="ECO:0000313" key="4">
    <source>
        <dbReference type="EMBL" id="KAF4658710.1"/>
    </source>
</evidence>
<name>A0A7J6LI65_PEROL</name>
<dbReference type="AlphaFoldDB" id="A0A7J6LI65"/>
<comment type="caution">
    <text evidence="4">The sequence shown here is derived from an EMBL/GenBank/DDBJ whole genome shotgun (WGS) entry which is preliminary data.</text>
</comment>
<keyword evidence="3" id="KW-0472">Membrane</keyword>
<evidence type="ECO:0000313" key="5">
    <source>
        <dbReference type="Proteomes" id="UP000572268"/>
    </source>
</evidence>
<feature type="region of interest" description="Disordered" evidence="2">
    <location>
        <begin position="594"/>
        <end position="635"/>
    </location>
</feature>
<dbReference type="Proteomes" id="UP000572268">
    <property type="component" value="Unassembled WGS sequence"/>
</dbReference>
<feature type="transmembrane region" description="Helical" evidence="3">
    <location>
        <begin position="770"/>
        <end position="793"/>
    </location>
</feature>
<accession>A0A7J6LI65</accession>
<dbReference type="EMBL" id="JABANN010000462">
    <property type="protein sequence ID" value="KAF4658710.1"/>
    <property type="molecule type" value="Genomic_DNA"/>
</dbReference>
<evidence type="ECO:0000256" key="1">
    <source>
        <dbReference type="SAM" id="Coils"/>
    </source>
</evidence>
<evidence type="ECO:0000256" key="2">
    <source>
        <dbReference type="SAM" id="MobiDB-lite"/>
    </source>
</evidence>
<keyword evidence="3" id="KW-1133">Transmembrane helix</keyword>
<sequence>MSVFGLQTYKSFQEFSAEYESTKASLESRVAKLESDYKKIAKENVQYKARLEALAAVRGQLVGTRRRLAMAVLRGIGDAVGSTKAYILREAFYSWRERLRADRLKTLENRLASLNRAIERTSAALEMKMLTVNDGIASQRDEIHEAIGLLDRRCNAALGRTEDTLGKMKSAIARQLSYLSERFARIRAEADARTPEAEERQQQGRALGEAAELISNCTCREIVFQVDNLAERLASGSSIFRSRTCSLAGMPGWRIVVVVECCLEAARGIPSEVQHPLPGMIGVEIEGPPEVSSFSCYVCIGKDKRVRVENHNFMPDDGRMGAPVQLRGICSLQEAYERTSDCLTVGVELESFRAPWTLHEAGGLASDGITGGVREVLQPSIPQSKGREILRCLEVLRNRMVKSARWVIHNAREVLALGRPAVTSQRFTIAGVEQVEIEITVSEGKKWGQPVLGVKLSCTGVISLKVGVKVGRTPQKILGASLDAAEVSKSIRKAVDLPALTIAKSNLCPLLDGGAIDHSENTATVVLTVLSARLASRQLAPGVTVHEESEGDWRCEVPAFVPPTSPGGIMTCVDLPRVPDRSPAEELLVSRGMARESANELENSPSEETRYSRPCKHDDEVTEAGSPGSSKVVPEAKEPSCDWKLKTYFCIIGCVALLGWNFILGELGALIDAFGLIAWPLDRLCQAILEGCGVADYTYPRMMLFFGLGMLVNFASVPMYKYSMQRHPVIVKALEIEEGRQDFILKKETTRPLVKILCDVDQNEKEELEIAGYAMSFGLICGILTGSVIATVIKQSAYM</sequence>
<keyword evidence="1" id="KW-0175">Coiled coil</keyword>
<feature type="coiled-coil region" evidence="1">
    <location>
        <begin position="16"/>
        <end position="50"/>
    </location>
</feature>
<feature type="transmembrane region" description="Helical" evidence="3">
    <location>
        <begin position="657"/>
        <end position="681"/>
    </location>
</feature>
<gene>
    <name evidence="4" type="primary">NT4_4</name>
    <name evidence="4" type="ORF">FOL46_006865</name>
</gene>
<feature type="compositionally biased region" description="Basic and acidic residues" evidence="2">
    <location>
        <begin position="607"/>
        <end position="619"/>
    </location>
</feature>
<protein>
    <submittedName>
        <fullName evidence="4">Solute carrier 29 (Nucleoside transporters), member</fullName>
    </submittedName>
</protein>
<evidence type="ECO:0000256" key="3">
    <source>
        <dbReference type="SAM" id="Phobius"/>
    </source>
</evidence>
<feature type="transmembrane region" description="Helical" evidence="3">
    <location>
        <begin position="702"/>
        <end position="720"/>
    </location>
</feature>
<proteinExistence type="predicted"/>
<keyword evidence="3" id="KW-0812">Transmembrane</keyword>
<organism evidence="4 5">
    <name type="scientific">Perkinsus olseni</name>
    <name type="common">Perkinsus atlanticus</name>
    <dbReference type="NCBI Taxonomy" id="32597"/>
    <lineage>
        <taxon>Eukaryota</taxon>
        <taxon>Sar</taxon>
        <taxon>Alveolata</taxon>
        <taxon>Perkinsozoa</taxon>
        <taxon>Perkinsea</taxon>
        <taxon>Perkinsida</taxon>
        <taxon>Perkinsidae</taxon>
        <taxon>Perkinsus</taxon>
    </lineage>
</organism>